<feature type="compositionally biased region" description="Polar residues" evidence="1">
    <location>
        <begin position="80"/>
        <end position="89"/>
    </location>
</feature>
<proteinExistence type="predicted"/>
<accession>A0A8H8A166</accession>
<evidence type="ECO:0000313" key="3">
    <source>
        <dbReference type="Proteomes" id="UP000673691"/>
    </source>
</evidence>
<keyword evidence="3" id="KW-1185">Reference proteome</keyword>
<sequence>MPESGLQPETGETDAAVIFWRLHITLRRMAQVCCRQDIRGRICLTGARSWVMAHQGSYHRPAAPKGRADWPQPSEAQVRGTYQTIQGNRQENRRG</sequence>
<evidence type="ECO:0000256" key="1">
    <source>
        <dbReference type="SAM" id="MobiDB-lite"/>
    </source>
</evidence>
<protein>
    <submittedName>
        <fullName evidence="2">Uncharacterized protein</fullName>
    </submittedName>
</protein>
<evidence type="ECO:0000313" key="2">
    <source>
        <dbReference type="EMBL" id="KAG5463114.1"/>
    </source>
</evidence>
<organism evidence="2 3">
    <name type="scientific">Olpidium bornovanus</name>
    <dbReference type="NCBI Taxonomy" id="278681"/>
    <lineage>
        <taxon>Eukaryota</taxon>
        <taxon>Fungi</taxon>
        <taxon>Fungi incertae sedis</taxon>
        <taxon>Olpidiomycota</taxon>
        <taxon>Olpidiomycotina</taxon>
        <taxon>Olpidiomycetes</taxon>
        <taxon>Olpidiales</taxon>
        <taxon>Olpidiaceae</taxon>
        <taxon>Olpidium</taxon>
    </lineage>
</organism>
<dbReference type="Proteomes" id="UP000673691">
    <property type="component" value="Unassembled WGS sequence"/>
</dbReference>
<name>A0A8H8A166_9FUNG</name>
<dbReference type="EMBL" id="JAEFCI010001121">
    <property type="protein sequence ID" value="KAG5463114.1"/>
    <property type="molecule type" value="Genomic_DNA"/>
</dbReference>
<feature type="region of interest" description="Disordered" evidence="1">
    <location>
        <begin position="58"/>
        <end position="95"/>
    </location>
</feature>
<gene>
    <name evidence="2" type="ORF">BJ554DRAFT_1669</name>
</gene>
<comment type="caution">
    <text evidence="2">The sequence shown here is derived from an EMBL/GenBank/DDBJ whole genome shotgun (WGS) entry which is preliminary data.</text>
</comment>
<reference evidence="2 3" key="1">
    <citation type="journal article" name="Sci. Rep.">
        <title>Genome-scale phylogenetic analyses confirm Olpidium as the closest living zoosporic fungus to the non-flagellated, terrestrial fungi.</title>
        <authorList>
            <person name="Chang Y."/>
            <person name="Rochon D."/>
            <person name="Sekimoto S."/>
            <person name="Wang Y."/>
            <person name="Chovatia M."/>
            <person name="Sandor L."/>
            <person name="Salamov A."/>
            <person name="Grigoriev I.V."/>
            <person name="Stajich J.E."/>
            <person name="Spatafora J.W."/>
        </authorList>
    </citation>
    <scope>NUCLEOTIDE SEQUENCE [LARGE SCALE GENOMIC DNA]</scope>
    <source>
        <strain evidence="2">S191</strain>
    </source>
</reference>
<dbReference type="AlphaFoldDB" id="A0A8H8A166"/>